<keyword evidence="2" id="KW-1185">Reference proteome</keyword>
<gene>
    <name evidence="1" type="ORF">BABAYKA_00500</name>
</gene>
<accession>A0A9E7SLQ3</accession>
<proteinExistence type="predicted"/>
<dbReference type="GO" id="GO:0004527">
    <property type="term" value="F:exonuclease activity"/>
    <property type="evidence" value="ECO:0007669"/>
    <property type="project" value="UniProtKB-KW"/>
</dbReference>
<evidence type="ECO:0000313" key="2">
    <source>
        <dbReference type="Proteomes" id="UP001057237"/>
    </source>
</evidence>
<keyword evidence="1" id="KW-0378">Hydrolase</keyword>
<keyword evidence="1" id="KW-0540">Nuclease</keyword>
<dbReference type="InterPro" id="IPR036279">
    <property type="entry name" value="5-3_exonuclease_C_sf"/>
</dbReference>
<dbReference type="SUPFAM" id="SSF47807">
    <property type="entry name" value="5' to 3' exonuclease, C-terminal subdomain"/>
    <property type="match status" value="1"/>
</dbReference>
<name>A0A9E7SLQ3_9CAUD</name>
<evidence type="ECO:0000313" key="1">
    <source>
        <dbReference type="EMBL" id="USN16853.1"/>
    </source>
</evidence>
<keyword evidence="1" id="KW-0269">Exonuclease</keyword>
<dbReference type="EMBL" id="ON529868">
    <property type="protein sequence ID" value="USN16853.1"/>
    <property type="molecule type" value="Genomic_DNA"/>
</dbReference>
<protein>
    <submittedName>
        <fullName evidence="1">5'-3' exonuclease</fullName>
    </submittedName>
</protein>
<reference evidence="1" key="1">
    <citation type="submission" date="2022-05" db="EMBL/GenBank/DDBJ databases">
        <authorList>
            <person name="Friedrich I."/>
            <person name="Poehlein A."/>
            <person name="Schneider D."/>
            <person name="Hertel R."/>
            <person name="Daniel R."/>
        </authorList>
    </citation>
    <scope>NUCLEOTIDE SEQUENCE</scope>
</reference>
<dbReference type="Gene3D" id="3.40.50.1010">
    <property type="entry name" value="5'-nuclease"/>
    <property type="match status" value="1"/>
</dbReference>
<dbReference type="Proteomes" id="UP001057237">
    <property type="component" value="Segment"/>
</dbReference>
<organism evidence="1 2">
    <name type="scientific">Brevundimonas phage vB_BpoS-Babayka</name>
    <dbReference type="NCBI Taxonomy" id="2948596"/>
    <lineage>
        <taxon>Viruses</taxon>
        <taxon>Duplodnaviria</taxon>
        <taxon>Heunggongvirae</taxon>
        <taxon>Uroviricota</taxon>
        <taxon>Caudoviricetes</taxon>
        <taxon>Autographivirales</taxon>
        <taxon>Autonotataviridae</taxon>
        <taxon>Conareevirus</taxon>
        <taxon>Conareevirus babayka</taxon>
    </lineage>
</organism>
<sequence>MDRLEELMAVAASAAPQVRELPDLVPGLVLHVDGDMICYSCAGNDECSPGKARLNALDKIESLRLHCGAEKVVVHMTTPGCHKGERYLIATVKPYQGQRTSGRRPKNHGYLQDWLLGYTGEHFRVKSWATREADDGIGVCAHHAAGQPGCGYIAIATKDKDMRMLPGLHVDWDTYELVRVMPGDFEVWNQPEDGFKLKLFGTKWFWMQMLHGDTADNIPGLPGYVTQNAKGGTVVKPMGEKTAEKFLENKKTNEAAFAEVYGLYCEYYEHMGFTFEEADDRFCEQAALLWMRTDQNAAIDNFARHRGHGRIDVAFPDELRVAAGRMVLRVEKLRAENTALAD</sequence>